<comment type="caution">
    <text evidence="3">The sequence shown here is derived from an EMBL/GenBank/DDBJ whole genome shotgun (WGS) entry which is preliminary data.</text>
</comment>
<dbReference type="Proteomes" id="UP000240571">
    <property type="component" value="Unassembled WGS sequence"/>
</dbReference>
<dbReference type="EMBL" id="PYWW01000048">
    <property type="protein sequence ID" value="PTC26233.1"/>
    <property type="molecule type" value="Genomic_DNA"/>
</dbReference>
<sequence length="422" mass="49868">MILLVIGYMLCVYFLLRNKHVLSPSNIVFASYFLYFVFPASLFYILEALSWQYVLPWGKINDWAALSNEAVLSYAYVFTLFFLITRLLELIIDRRHTSDIFFEYQVRPIGIALLAFVVLLGGIYFFQVTGGMDAWFSDYSKTYLEKKKGYGVLNFLLLMGANFLAFALGVHWRTKTRLNVPLVLLVLVVLVFCAYIQGIKSRIFYFLIFFSLPWLCTFKLTLIKASLIFAGFVLLFSFSMYFRSNGFYNTPEMLLEYFLNYFNTIFLHDMILRDMPPDFFLTFDFPFKKWMTFVGVPSEGYLHDISRWLTSIYFPSQWFDESATQQWPIETELYLNYGSYIFWFIPVLLCSLYICGLYYFRFRGGPVFLFIYVSELLLFLSMFRGSMFQWIALFNMGFYICIWAGRRLLFSRTRQLSSIPTT</sequence>
<feature type="transmembrane region" description="Helical" evidence="1">
    <location>
        <begin position="227"/>
        <end position="244"/>
    </location>
</feature>
<feature type="transmembrane region" description="Helical" evidence="1">
    <location>
        <begin position="27"/>
        <end position="51"/>
    </location>
</feature>
<keyword evidence="1" id="KW-1133">Transmembrane helix</keyword>
<reference evidence="2 4" key="1">
    <citation type="submission" date="2016-06" db="EMBL/GenBank/DDBJ databases">
        <title>Draft genome sequence of Pseudomonas sp. S1E40, a novel strain antagonistic activity to fungal plant pathogen.</title>
        <authorList>
            <person name="Tambong J.T."/>
            <person name="Tchagang C."/>
            <person name="Xu R."/>
        </authorList>
    </citation>
    <scope>NUCLEOTIDE SEQUENCE [LARGE SCALE GENOMIC DNA]</scope>
    <source>
        <strain evidence="2 4">S1E40</strain>
    </source>
</reference>
<proteinExistence type="predicted"/>
<protein>
    <recommendedName>
        <fullName evidence="6">Oligosaccharide repeat unit polymerase</fullName>
    </recommendedName>
</protein>
<dbReference type="AlphaFoldDB" id="A0A2T4FS66"/>
<dbReference type="Proteomes" id="UP000095081">
    <property type="component" value="Unassembled WGS sequence"/>
</dbReference>
<feature type="transmembrane region" description="Helical" evidence="1">
    <location>
        <begin position="340"/>
        <end position="360"/>
    </location>
</feature>
<feature type="transmembrane region" description="Helical" evidence="1">
    <location>
        <begin position="367"/>
        <end position="384"/>
    </location>
</feature>
<organism evidence="3 5">
    <name type="scientific">Pseudomonas aylmerensis</name>
    <dbReference type="NCBI Taxonomy" id="1869229"/>
    <lineage>
        <taxon>Bacteria</taxon>
        <taxon>Pseudomonadati</taxon>
        <taxon>Pseudomonadota</taxon>
        <taxon>Gammaproteobacteria</taxon>
        <taxon>Pseudomonadales</taxon>
        <taxon>Pseudomonadaceae</taxon>
        <taxon>Pseudomonas</taxon>
    </lineage>
</organism>
<feature type="transmembrane region" description="Helical" evidence="1">
    <location>
        <begin position="178"/>
        <end position="197"/>
    </location>
</feature>
<evidence type="ECO:0000256" key="1">
    <source>
        <dbReference type="SAM" id="Phobius"/>
    </source>
</evidence>
<evidence type="ECO:0000313" key="4">
    <source>
        <dbReference type="Proteomes" id="UP000095081"/>
    </source>
</evidence>
<evidence type="ECO:0000313" key="5">
    <source>
        <dbReference type="Proteomes" id="UP000240571"/>
    </source>
</evidence>
<dbReference type="EMBL" id="MAUE01000010">
    <property type="protein sequence ID" value="OCW29297.1"/>
    <property type="molecule type" value="Genomic_DNA"/>
</dbReference>
<feature type="transmembrane region" description="Helical" evidence="1">
    <location>
        <begin position="390"/>
        <end position="409"/>
    </location>
</feature>
<evidence type="ECO:0000313" key="2">
    <source>
        <dbReference type="EMBL" id="OCW29297.1"/>
    </source>
</evidence>
<keyword evidence="4" id="KW-1185">Reference proteome</keyword>
<feature type="transmembrane region" description="Helical" evidence="1">
    <location>
        <begin position="71"/>
        <end position="88"/>
    </location>
</feature>
<feature type="transmembrane region" description="Helical" evidence="1">
    <location>
        <begin position="149"/>
        <end position="171"/>
    </location>
</feature>
<evidence type="ECO:0000313" key="3">
    <source>
        <dbReference type="EMBL" id="PTC26233.1"/>
    </source>
</evidence>
<evidence type="ECO:0008006" key="6">
    <source>
        <dbReference type="Google" id="ProtNLM"/>
    </source>
</evidence>
<keyword evidence="1" id="KW-0472">Membrane</keyword>
<reference evidence="3 5" key="2">
    <citation type="submission" date="2018-03" db="EMBL/GenBank/DDBJ databases">
        <title>Diversity of bacteria associated with corn roots inoculated with woodland soils in Canada, and Description of Pseudomonas aylmerense sp. nov.</title>
        <authorList>
            <person name="Tambong J.T."/>
            <person name="Xu R."/>
            <person name="Tchagang C."/>
        </authorList>
    </citation>
    <scope>NUCLEOTIDE SEQUENCE [LARGE SCALE GENOMIC DNA]</scope>
    <source>
        <strain evidence="3 5">S1E44</strain>
    </source>
</reference>
<keyword evidence="1" id="KW-0812">Transmembrane</keyword>
<feature type="transmembrane region" description="Helical" evidence="1">
    <location>
        <begin position="109"/>
        <end position="129"/>
    </location>
</feature>
<gene>
    <name evidence="2" type="ORF">BBG20_07535</name>
    <name evidence="3" type="ORF">C9382_22195</name>
</gene>
<name>A0A2T4FS66_9PSED</name>
<accession>A0A2T4FS66</accession>